<dbReference type="Pfam" id="PF21028">
    <property type="entry name" value="DUF1285_C"/>
    <property type="match status" value="1"/>
</dbReference>
<dbReference type="KEGG" id="phao:HF685_08800"/>
<evidence type="ECO:0000313" key="4">
    <source>
        <dbReference type="Proteomes" id="UP000501600"/>
    </source>
</evidence>
<organism evidence="3 4">
    <name type="scientific">Parasphingorhabdus halotolerans</name>
    <dbReference type="NCBI Taxonomy" id="2725558"/>
    <lineage>
        <taxon>Bacteria</taxon>
        <taxon>Pseudomonadati</taxon>
        <taxon>Pseudomonadota</taxon>
        <taxon>Alphaproteobacteria</taxon>
        <taxon>Sphingomonadales</taxon>
        <taxon>Sphingomonadaceae</taxon>
        <taxon>Parasphingorhabdus</taxon>
    </lineage>
</organism>
<dbReference type="InterPro" id="IPR048342">
    <property type="entry name" value="DUF1285_C"/>
</dbReference>
<protein>
    <submittedName>
        <fullName evidence="3">DUF1285 domain-containing protein</fullName>
    </submittedName>
</protein>
<dbReference type="InterPro" id="IPR023361">
    <property type="entry name" value="DUF1285_beta_roll_sf"/>
</dbReference>
<feature type="domain" description="DUF1285" evidence="1">
    <location>
        <begin position="27"/>
        <end position="94"/>
    </location>
</feature>
<dbReference type="AlphaFoldDB" id="A0A6H2DN32"/>
<dbReference type="PIRSF" id="PIRSF029557">
    <property type="entry name" value="UCP029557"/>
    <property type="match status" value="1"/>
</dbReference>
<feature type="domain" description="DUF1285" evidence="2">
    <location>
        <begin position="95"/>
        <end position="184"/>
    </location>
</feature>
<sequence length="188" mass="21295">MPYTPPPELASLSLTEIAELVEAQKLPPVDQWDPQETGNSEMRIATDGTWYHQGEPIKRRAMVRAFSTILRQEADNSYALVTPYQKLSIEVEDAPFVAVEMENEGSGENRKLAFRLNTDHLVIADETHKLRFSSDHDNPRPYLHVRGGLEAVLARNVYYELAEMALADDLSPFGIWSHGAFFPIDRPE</sequence>
<gene>
    <name evidence="3" type="ORF">HF685_08800</name>
</gene>
<dbReference type="Gene3D" id="3.10.540.10">
    <property type="entry name" value="duf1285 like domain"/>
    <property type="match status" value="1"/>
</dbReference>
<dbReference type="RefSeq" id="WP_168819362.1">
    <property type="nucleotide sequence ID" value="NZ_CP051217.1"/>
</dbReference>
<reference evidence="3 4" key="1">
    <citation type="submission" date="2020-04" db="EMBL/GenBank/DDBJ databases">
        <title>Genome sequence for Sphingorhabdus sp. strain M1.</title>
        <authorList>
            <person name="Park S.-J."/>
        </authorList>
    </citation>
    <scope>NUCLEOTIDE SEQUENCE [LARGE SCALE GENOMIC DNA]</scope>
    <source>
        <strain evidence="3 4">JK6</strain>
    </source>
</reference>
<dbReference type="Pfam" id="PF06938">
    <property type="entry name" value="DUF1285_N"/>
    <property type="match status" value="1"/>
</dbReference>
<dbReference type="InterPro" id="IPR010707">
    <property type="entry name" value="DUF1285"/>
</dbReference>
<name>A0A6H2DN32_9SPHN</name>
<accession>A0A6H2DN32</accession>
<keyword evidence="4" id="KW-1185">Reference proteome</keyword>
<evidence type="ECO:0000259" key="2">
    <source>
        <dbReference type="Pfam" id="PF21028"/>
    </source>
</evidence>
<evidence type="ECO:0000313" key="3">
    <source>
        <dbReference type="EMBL" id="QJB69365.1"/>
    </source>
</evidence>
<dbReference type="Proteomes" id="UP000501600">
    <property type="component" value="Chromosome"/>
</dbReference>
<dbReference type="InterPro" id="IPR048341">
    <property type="entry name" value="DUF1285_N"/>
</dbReference>
<proteinExistence type="predicted"/>
<dbReference type="EMBL" id="CP051217">
    <property type="protein sequence ID" value="QJB69365.1"/>
    <property type="molecule type" value="Genomic_DNA"/>
</dbReference>
<dbReference type="Gene3D" id="2.30.270.10">
    <property type="entry name" value="duf1285 protein"/>
    <property type="match status" value="1"/>
</dbReference>
<evidence type="ECO:0000259" key="1">
    <source>
        <dbReference type="Pfam" id="PF06938"/>
    </source>
</evidence>